<feature type="compositionally biased region" description="Acidic residues" evidence="11">
    <location>
        <begin position="864"/>
        <end position="873"/>
    </location>
</feature>
<feature type="compositionally biased region" description="Polar residues" evidence="11">
    <location>
        <begin position="876"/>
        <end position="887"/>
    </location>
</feature>
<dbReference type="Proteomes" id="UP000774326">
    <property type="component" value="Unassembled WGS sequence"/>
</dbReference>
<evidence type="ECO:0000256" key="12">
    <source>
        <dbReference type="SAM" id="Phobius"/>
    </source>
</evidence>
<keyword evidence="8 12" id="KW-1133">Transmembrane helix</keyword>
<dbReference type="InterPro" id="IPR044746">
    <property type="entry name" value="ABCC_6TM_D1"/>
</dbReference>
<dbReference type="CDD" id="cd18603">
    <property type="entry name" value="ABC_6TM_MRP1_2_3_6_D2_like"/>
    <property type="match status" value="1"/>
</dbReference>
<evidence type="ECO:0000256" key="8">
    <source>
        <dbReference type="ARBA" id="ARBA00022989"/>
    </source>
</evidence>
<dbReference type="InterPro" id="IPR036640">
    <property type="entry name" value="ABC1_TM_sf"/>
</dbReference>
<evidence type="ECO:0000313" key="15">
    <source>
        <dbReference type="EMBL" id="KAH3687464.1"/>
    </source>
</evidence>
<dbReference type="PROSITE" id="PS50929">
    <property type="entry name" value="ABC_TM1F"/>
    <property type="match status" value="2"/>
</dbReference>
<dbReference type="InterPro" id="IPR003593">
    <property type="entry name" value="AAA+_ATPase"/>
</dbReference>
<keyword evidence="2" id="KW-0813">Transport</keyword>
<dbReference type="SUPFAM" id="SSF52540">
    <property type="entry name" value="P-loop containing nucleoside triphosphate hydrolases"/>
    <property type="match status" value="2"/>
</dbReference>
<dbReference type="FunFam" id="1.20.1560.10:FF:000020">
    <property type="entry name" value="ABC metal ion transporter"/>
    <property type="match status" value="1"/>
</dbReference>
<feature type="transmembrane region" description="Helical" evidence="12">
    <location>
        <begin position="986"/>
        <end position="1010"/>
    </location>
</feature>
<dbReference type="FunFam" id="1.20.1560.10:FF:000013">
    <property type="entry name" value="ABC transporter C family member 2"/>
    <property type="match status" value="1"/>
</dbReference>
<keyword evidence="4 12" id="KW-0812">Transmembrane</keyword>
<comment type="caution">
    <text evidence="15">The sequence shown here is derived from an EMBL/GenBank/DDBJ whole genome shotgun (WGS) entry which is preliminary data.</text>
</comment>
<feature type="transmembrane region" description="Helical" evidence="12">
    <location>
        <begin position="1085"/>
        <end position="1105"/>
    </location>
</feature>
<dbReference type="CDD" id="cd03244">
    <property type="entry name" value="ABCC_MRP_domain2"/>
    <property type="match status" value="1"/>
</dbReference>
<dbReference type="FunFam" id="3.40.50.300:FF:000997">
    <property type="entry name" value="Multidrug resistance-associated protein 1"/>
    <property type="match status" value="1"/>
</dbReference>
<proteinExistence type="predicted"/>
<dbReference type="InterPro" id="IPR011527">
    <property type="entry name" value="ABC1_TM_dom"/>
</dbReference>
<dbReference type="PANTHER" id="PTHR24223:SF443">
    <property type="entry name" value="MULTIDRUG-RESISTANCE LIKE PROTEIN 1, ISOFORM I"/>
    <property type="match status" value="1"/>
</dbReference>
<dbReference type="Gene3D" id="3.40.50.300">
    <property type="entry name" value="P-loop containing nucleotide triphosphate hydrolases"/>
    <property type="match status" value="2"/>
</dbReference>
<sequence>MAPSLSYHVLDIGSGSGADSCSYSNAPFLIPSHNAINPCFFEALIWLNSLILFGPGLYQLGCLLLTRIKVSYYGDKDDDQRVWDSFAVKKLSKISGYRLLCLLMLGLTFASRWDLYFFKWNSIAVLTVGLPLAYVECFSSFVASGSLLFYFLFQGSCLFFATVQSTVNNGSNYPVAGGSAVLDFGFAGCLVCLVLFSTMYQPTHAVTVAGLKSGITHANILSQITFSWMTELLDKGYRNSQITEADIPTPPAMLDTRVNYEQLRSQWETQKAGRRSLLFALVKVFGATIAISMAYELVDDMLSFVQPQIIKYLLRFFNSRETLQDQPLKGYLLASGLFATSVLSTALYNKIFTLNYTTSLNAKSGLMTLTYHKALRLSPEARKERSTGDIVNLLSVDTSRVQDLGSQFQVLVSAPIKLVLCVISLYSLLGNATFSGLLVMAVMIPINTVISRKMKLTFKTQMKYKDQRTRVTNEILANIKSIKLYAIEKPMLERLSHVRNDLELKNLGRIGVFSALMNFMWSSVPFLVTCSTFLTFALTNKQTPLTPEIVFPALALFDLLSEPIYAIPSVITSLIEVGVAFQRINSFLNAQEIEDSAVTKLPPCEQRGDIAVSVDNAQFLWESVKTKYVDEEQCIESLKSALTVDTFKAKKGELSCIVGKVGAGKSTFLQSILGYLPTVAIDPSKPTNITHHGSIAYCSQIPWIMNATVRDNILFGHKFDPEFYQKTLQACQLLPDLEILPDGDETHVGEKGISLSGGQKARLSLARAVYARADIYLLDDVLSAVDSHVAKGIVDQVILGLLSGKCIVLATNSINVLKHASEIILLEQVGGGACIVERGQFNDVRGKTQSKLGKLIEEFGTTEQADEEEEEETVERQNINNPTPSITSHRRASVDSFKKITISAAERSKPSNERKTAQEDEKASVGKVNFKVYKRYAQACGVWSVAAFITLMICATAFSLIANYVLKDWSEDNSRGGANRSISKYIGLYTLFGLGGSLFTLGRTIFMWLVCSIRASRVLHDDMALAVLRSPMSYFETTPIGRILNRFTSDINKIDEAIPRVFAGFFGSIIRTILILGFIAFNMPLFLFVILIVSSLYVGYQRYYVATSRDLKRIAGISRSPILQHVQESLAGVDTVLAYQQKPRFHFLNFSNLDFNIRTLYILRSLNRWLSLRLQFLGSVIIFSAATLAITNQLGAGMAGLIITYALRVTSSLNWIVRMTVEVETNLVSIERVLDYTELKPEADEHTDIDISTQQVWPSDGAVKMKHYSTRYRENLDLVLNDINLDIKAGEKVGIVGRTGAGKSSLALAIFRMIEPVEGHIEIDNINTSKLGLTDLRSNLAIIPQDSQAFAGTVRSNLDPLEKYTDERLWWALELAHLKEFVEGLGTANAEVGLYAQLSEGGSNISVGQRQLLCLAKALLNESKVLILDEATASVDFQTDKIIQETIRREFQNRTILTIAHRLDTIMDSDKVVVLDKGRVVQYDSVEKLLSDEKGEFYGLCAQSGMFGNK</sequence>
<evidence type="ECO:0000256" key="6">
    <source>
        <dbReference type="ARBA" id="ARBA00022741"/>
    </source>
</evidence>
<dbReference type="PANTHER" id="PTHR24223">
    <property type="entry name" value="ATP-BINDING CASSETTE SUB-FAMILY C"/>
    <property type="match status" value="1"/>
</dbReference>
<reference evidence="15" key="1">
    <citation type="journal article" date="2021" name="Open Biol.">
        <title>Shared evolutionary footprints suggest mitochondrial oxidative damage underlies multiple complex I losses in fungi.</title>
        <authorList>
            <person name="Schikora-Tamarit M.A."/>
            <person name="Marcet-Houben M."/>
            <person name="Nosek J."/>
            <person name="Gabaldon T."/>
        </authorList>
    </citation>
    <scope>NUCLEOTIDE SEQUENCE</scope>
    <source>
        <strain evidence="15">CBS2887</strain>
    </source>
</reference>
<feature type="transmembrane region" description="Helical" evidence="12">
    <location>
        <begin position="330"/>
        <end position="348"/>
    </location>
</feature>
<keyword evidence="9 12" id="KW-0472">Membrane</keyword>
<evidence type="ECO:0000259" key="13">
    <source>
        <dbReference type="PROSITE" id="PS50893"/>
    </source>
</evidence>
<dbReference type="InterPro" id="IPR027417">
    <property type="entry name" value="P-loop_NTPase"/>
</dbReference>
<dbReference type="SMART" id="SM00382">
    <property type="entry name" value="AAA"/>
    <property type="match status" value="2"/>
</dbReference>
<comment type="function">
    <text evidence="10">Cooperates for the ATP-dependent vacuolar transport of bilirubin and glutathione conjugates.</text>
</comment>
<feature type="transmembrane region" description="Helical" evidence="12">
    <location>
        <begin position="1061"/>
        <end position="1079"/>
    </location>
</feature>
<keyword evidence="16" id="KW-1185">Reference proteome</keyword>
<evidence type="ECO:0000259" key="14">
    <source>
        <dbReference type="PROSITE" id="PS50929"/>
    </source>
</evidence>
<dbReference type="Gene3D" id="1.20.1560.10">
    <property type="entry name" value="ABC transporter type 1, transmembrane domain"/>
    <property type="match status" value="2"/>
</dbReference>
<organism evidence="15 16">
    <name type="scientific">Wickerhamomyces pijperi</name>
    <name type="common">Yeast</name>
    <name type="synonym">Pichia pijperi</name>
    <dbReference type="NCBI Taxonomy" id="599730"/>
    <lineage>
        <taxon>Eukaryota</taxon>
        <taxon>Fungi</taxon>
        <taxon>Dikarya</taxon>
        <taxon>Ascomycota</taxon>
        <taxon>Saccharomycotina</taxon>
        <taxon>Saccharomycetes</taxon>
        <taxon>Phaffomycetales</taxon>
        <taxon>Wickerhamomycetaceae</taxon>
        <taxon>Wickerhamomyces</taxon>
    </lineage>
</organism>
<keyword evidence="7" id="KW-0067">ATP-binding</keyword>
<dbReference type="EMBL" id="JAEUBG010000835">
    <property type="protein sequence ID" value="KAH3687464.1"/>
    <property type="molecule type" value="Genomic_DNA"/>
</dbReference>
<evidence type="ECO:0000313" key="16">
    <source>
        <dbReference type="Proteomes" id="UP000774326"/>
    </source>
</evidence>
<evidence type="ECO:0000256" key="10">
    <source>
        <dbReference type="ARBA" id="ARBA00053425"/>
    </source>
</evidence>
<comment type="subcellular location">
    <subcellularLocation>
        <location evidence="1">Vacuole membrane</location>
        <topology evidence="1">Multi-pass membrane protein</topology>
    </subcellularLocation>
</comment>
<gene>
    <name evidence="15" type="ORF">WICPIJ_001574</name>
</gene>
<dbReference type="CDD" id="cd18579">
    <property type="entry name" value="ABC_6TM_ABCC_D1"/>
    <property type="match status" value="1"/>
</dbReference>
<feature type="transmembrane region" description="Helical" evidence="12">
    <location>
        <begin position="117"/>
        <end position="135"/>
    </location>
</feature>
<evidence type="ECO:0000256" key="1">
    <source>
        <dbReference type="ARBA" id="ARBA00004128"/>
    </source>
</evidence>
<name>A0A9P8QDE2_WICPI</name>
<dbReference type="CDD" id="cd03250">
    <property type="entry name" value="ABCC_MRP_domain1"/>
    <property type="match status" value="1"/>
</dbReference>
<dbReference type="Pfam" id="PF00664">
    <property type="entry name" value="ABC_membrane"/>
    <property type="match status" value="2"/>
</dbReference>
<keyword evidence="6" id="KW-0547">Nucleotide-binding</keyword>
<dbReference type="PROSITE" id="PS50893">
    <property type="entry name" value="ABC_TRANSPORTER_2"/>
    <property type="match status" value="2"/>
</dbReference>
<evidence type="ECO:0000256" key="11">
    <source>
        <dbReference type="SAM" id="MobiDB-lite"/>
    </source>
</evidence>
<feature type="transmembrane region" description="Helical" evidence="12">
    <location>
        <begin position="1170"/>
        <end position="1190"/>
    </location>
</feature>
<evidence type="ECO:0000256" key="3">
    <source>
        <dbReference type="ARBA" id="ARBA00022554"/>
    </source>
</evidence>
<dbReference type="InterPro" id="IPR003439">
    <property type="entry name" value="ABC_transporter-like_ATP-bd"/>
</dbReference>
<evidence type="ECO:0000256" key="9">
    <source>
        <dbReference type="ARBA" id="ARBA00023136"/>
    </source>
</evidence>
<dbReference type="PROSITE" id="PS00211">
    <property type="entry name" value="ABC_TRANSPORTER_1"/>
    <property type="match status" value="2"/>
</dbReference>
<dbReference type="SUPFAM" id="SSF90123">
    <property type="entry name" value="ABC transporter transmembrane region"/>
    <property type="match status" value="2"/>
</dbReference>
<evidence type="ECO:0000256" key="4">
    <source>
        <dbReference type="ARBA" id="ARBA00022692"/>
    </source>
</evidence>
<dbReference type="GO" id="GO:0000329">
    <property type="term" value="C:fungal-type vacuole membrane"/>
    <property type="evidence" value="ECO:0007669"/>
    <property type="project" value="UniProtKB-ARBA"/>
</dbReference>
<feature type="transmembrane region" description="Helical" evidence="12">
    <location>
        <begin position="564"/>
        <end position="581"/>
    </location>
</feature>
<feature type="domain" description="ABC transporter" evidence="13">
    <location>
        <begin position="1263"/>
        <end position="1502"/>
    </location>
</feature>
<feature type="region of interest" description="Disordered" evidence="11">
    <location>
        <begin position="861"/>
        <end position="890"/>
    </location>
</feature>
<feature type="transmembrane region" description="Helical" evidence="12">
    <location>
        <begin position="147"/>
        <end position="167"/>
    </location>
</feature>
<dbReference type="Pfam" id="PF00005">
    <property type="entry name" value="ABC_tran"/>
    <property type="match status" value="2"/>
</dbReference>
<keyword evidence="3" id="KW-0926">Vacuole</keyword>
<keyword evidence="5" id="KW-0677">Repeat</keyword>
<feature type="transmembrane region" description="Helical" evidence="12">
    <location>
        <begin position="95"/>
        <end position="111"/>
    </location>
</feature>
<feature type="transmembrane region" description="Helical" evidence="12">
    <location>
        <begin position="940"/>
        <end position="966"/>
    </location>
</feature>
<accession>A0A9P8QDE2</accession>
<feature type="transmembrane region" description="Helical" evidence="12">
    <location>
        <begin position="408"/>
        <end position="426"/>
    </location>
</feature>
<dbReference type="GO" id="GO:0042144">
    <property type="term" value="P:vacuole fusion, non-autophagic"/>
    <property type="evidence" value="ECO:0007669"/>
    <property type="project" value="UniProtKB-ARBA"/>
</dbReference>
<dbReference type="FunFam" id="3.40.50.300:FF:000565">
    <property type="entry name" value="ABC bile acid transporter"/>
    <property type="match status" value="1"/>
</dbReference>
<feature type="transmembrane region" description="Helical" evidence="12">
    <location>
        <begin position="43"/>
        <end position="66"/>
    </location>
</feature>
<dbReference type="InterPro" id="IPR017871">
    <property type="entry name" value="ABC_transporter-like_CS"/>
</dbReference>
<dbReference type="InterPro" id="IPR050173">
    <property type="entry name" value="ABC_transporter_C-like"/>
</dbReference>
<dbReference type="GO" id="GO:0140359">
    <property type="term" value="F:ABC-type transporter activity"/>
    <property type="evidence" value="ECO:0007669"/>
    <property type="project" value="InterPro"/>
</dbReference>
<dbReference type="GO" id="GO:0016887">
    <property type="term" value="F:ATP hydrolysis activity"/>
    <property type="evidence" value="ECO:0007669"/>
    <property type="project" value="InterPro"/>
</dbReference>
<evidence type="ECO:0000256" key="7">
    <source>
        <dbReference type="ARBA" id="ARBA00022840"/>
    </source>
</evidence>
<feature type="domain" description="ABC transmembrane type-1" evidence="14">
    <location>
        <begin position="946"/>
        <end position="1225"/>
    </location>
</feature>
<protein>
    <submittedName>
        <fullName evidence="15">Uncharacterized protein</fullName>
    </submittedName>
</protein>
<feature type="transmembrane region" description="Helical" evidence="12">
    <location>
        <begin position="515"/>
        <end position="538"/>
    </location>
</feature>
<feature type="domain" description="ABC transporter" evidence="13">
    <location>
        <begin position="624"/>
        <end position="857"/>
    </location>
</feature>
<feature type="transmembrane region" description="Helical" evidence="12">
    <location>
        <begin position="173"/>
        <end position="196"/>
    </location>
</feature>
<feature type="domain" description="ABC transmembrane type-1" evidence="14">
    <location>
        <begin position="297"/>
        <end position="576"/>
    </location>
</feature>
<feature type="transmembrane region" description="Helical" evidence="12">
    <location>
        <begin position="277"/>
        <end position="295"/>
    </location>
</feature>
<evidence type="ECO:0000256" key="2">
    <source>
        <dbReference type="ARBA" id="ARBA00022448"/>
    </source>
</evidence>
<dbReference type="OrthoDB" id="6500128at2759"/>
<evidence type="ECO:0000256" key="5">
    <source>
        <dbReference type="ARBA" id="ARBA00022737"/>
    </source>
</evidence>
<feature type="transmembrane region" description="Helical" evidence="12">
    <location>
        <begin position="432"/>
        <end position="450"/>
    </location>
</feature>
<reference evidence="15" key="2">
    <citation type="submission" date="2021-01" db="EMBL/GenBank/DDBJ databases">
        <authorList>
            <person name="Schikora-Tamarit M.A."/>
        </authorList>
    </citation>
    <scope>NUCLEOTIDE SEQUENCE</scope>
    <source>
        <strain evidence="15">CBS2887</strain>
    </source>
</reference>
<dbReference type="GO" id="GO:0005524">
    <property type="term" value="F:ATP binding"/>
    <property type="evidence" value="ECO:0007669"/>
    <property type="project" value="UniProtKB-KW"/>
</dbReference>